<dbReference type="SUPFAM" id="SSF53850">
    <property type="entry name" value="Periplasmic binding protein-like II"/>
    <property type="match status" value="1"/>
</dbReference>
<proteinExistence type="inferred from homology"/>
<dbReference type="InterPro" id="IPR005119">
    <property type="entry name" value="LysR_subst-bd"/>
</dbReference>
<name>A0A0K1PXU7_9BACT</name>
<dbReference type="InterPro" id="IPR050176">
    <property type="entry name" value="LTTR"/>
</dbReference>
<dbReference type="EMBL" id="CP012333">
    <property type="protein sequence ID" value="AKU98350.1"/>
    <property type="molecule type" value="Genomic_DNA"/>
</dbReference>
<organism evidence="7 8">
    <name type="scientific">Labilithrix luteola</name>
    <dbReference type="NCBI Taxonomy" id="1391654"/>
    <lineage>
        <taxon>Bacteria</taxon>
        <taxon>Pseudomonadati</taxon>
        <taxon>Myxococcota</taxon>
        <taxon>Polyangia</taxon>
        <taxon>Polyangiales</taxon>
        <taxon>Labilitrichaceae</taxon>
        <taxon>Labilithrix</taxon>
    </lineage>
</organism>
<gene>
    <name evidence="7" type="ORF">AKJ09_05014</name>
</gene>
<evidence type="ECO:0000313" key="8">
    <source>
        <dbReference type="Proteomes" id="UP000064967"/>
    </source>
</evidence>
<protein>
    <submittedName>
        <fullName evidence="7">Transcriptional regulator, LysR family</fullName>
    </submittedName>
</protein>
<sequence length="336" mass="36089">MANRMAGGAGYPFAPSLERTGMMDLSLLRSFVVVVETGNFTRAGERLHLTQSTVSQQIIRLEQSLGCQLLNRDQRQVLPTEEGERLLGYAQRLLRLADEASAALGPAGSDGVVRLGVPEDLGADALVPLLATFAAERPRLRLEVESGLSHHVLRLYRNGELDLLLVKQWAADADAHACWPEPLSWIDSAAQPVTKRSDKAKEPLPLVAFPMGALYREEMIHALESCGRAWRISYSSTSLASLCAAVGAGLGVSLLPAGSVQPGHRVLGEDEGFPVVAGLKLVLYARSDLGAAARSLRDKLSELAAERAASTSRKRSGGVRASRTRRPRSRPSGLDG</sequence>
<evidence type="ECO:0000256" key="5">
    <source>
        <dbReference type="SAM" id="MobiDB-lite"/>
    </source>
</evidence>
<keyword evidence="4" id="KW-0804">Transcription</keyword>
<dbReference type="SUPFAM" id="SSF46785">
    <property type="entry name" value="Winged helix' DNA-binding domain"/>
    <property type="match status" value="1"/>
</dbReference>
<evidence type="ECO:0000313" key="7">
    <source>
        <dbReference type="EMBL" id="AKU98350.1"/>
    </source>
</evidence>
<comment type="similarity">
    <text evidence="1">Belongs to the LysR transcriptional regulatory family.</text>
</comment>
<dbReference type="PATRIC" id="fig|1391654.3.peg.5076"/>
<evidence type="ECO:0000256" key="4">
    <source>
        <dbReference type="ARBA" id="ARBA00023163"/>
    </source>
</evidence>
<dbReference type="AlphaFoldDB" id="A0A0K1PXU7"/>
<feature type="region of interest" description="Disordered" evidence="5">
    <location>
        <begin position="306"/>
        <end position="336"/>
    </location>
</feature>
<dbReference type="STRING" id="1391654.AKJ09_05014"/>
<dbReference type="KEGG" id="llu:AKJ09_05014"/>
<dbReference type="PANTHER" id="PTHR30579:SF7">
    <property type="entry name" value="HTH-TYPE TRANSCRIPTIONAL REGULATOR LRHA-RELATED"/>
    <property type="match status" value="1"/>
</dbReference>
<keyword evidence="8" id="KW-1185">Reference proteome</keyword>
<dbReference type="Gene3D" id="1.10.10.10">
    <property type="entry name" value="Winged helix-like DNA-binding domain superfamily/Winged helix DNA-binding domain"/>
    <property type="match status" value="1"/>
</dbReference>
<evidence type="ECO:0000256" key="2">
    <source>
        <dbReference type="ARBA" id="ARBA00023015"/>
    </source>
</evidence>
<dbReference type="GO" id="GO:0003700">
    <property type="term" value="F:DNA-binding transcription factor activity"/>
    <property type="evidence" value="ECO:0007669"/>
    <property type="project" value="InterPro"/>
</dbReference>
<dbReference type="PANTHER" id="PTHR30579">
    <property type="entry name" value="TRANSCRIPTIONAL REGULATOR"/>
    <property type="match status" value="1"/>
</dbReference>
<reference evidence="7 8" key="1">
    <citation type="submission" date="2015-08" db="EMBL/GenBank/DDBJ databases">
        <authorList>
            <person name="Babu N.S."/>
            <person name="Beckwith C.J."/>
            <person name="Beseler K.G."/>
            <person name="Brison A."/>
            <person name="Carone J.V."/>
            <person name="Caskin T.P."/>
            <person name="Diamond M."/>
            <person name="Durham M.E."/>
            <person name="Foxe J.M."/>
            <person name="Go M."/>
            <person name="Henderson B.A."/>
            <person name="Jones I.B."/>
            <person name="McGettigan J.A."/>
            <person name="Micheletti S.J."/>
            <person name="Nasrallah M.E."/>
            <person name="Ortiz D."/>
            <person name="Piller C.R."/>
            <person name="Privatt S.R."/>
            <person name="Schneider S.L."/>
            <person name="Sharp S."/>
            <person name="Smith T.C."/>
            <person name="Stanton J.D."/>
            <person name="Ullery H.E."/>
            <person name="Wilson R.J."/>
            <person name="Serrano M.G."/>
            <person name="Buck G."/>
            <person name="Lee V."/>
            <person name="Wang Y."/>
            <person name="Carvalho R."/>
            <person name="Voegtly L."/>
            <person name="Shi R."/>
            <person name="Duckworth R."/>
            <person name="Johnson A."/>
            <person name="Loviza R."/>
            <person name="Walstead R."/>
            <person name="Shah Z."/>
            <person name="Kiflezghi M."/>
            <person name="Wade K."/>
            <person name="Ball S.L."/>
            <person name="Bradley K.W."/>
            <person name="Asai D.J."/>
            <person name="Bowman C.A."/>
            <person name="Russell D.A."/>
            <person name="Pope W.H."/>
            <person name="Jacobs-Sera D."/>
            <person name="Hendrix R.W."/>
            <person name="Hatfull G.F."/>
        </authorList>
    </citation>
    <scope>NUCLEOTIDE SEQUENCE [LARGE SCALE GENOMIC DNA]</scope>
    <source>
        <strain evidence="7 8">DSM 27648</strain>
    </source>
</reference>
<evidence type="ECO:0000259" key="6">
    <source>
        <dbReference type="PROSITE" id="PS50931"/>
    </source>
</evidence>
<dbReference type="InterPro" id="IPR000847">
    <property type="entry name" value="LysR_HTH_N"/>
</dbReference>
<dbReference type="InterPro" id="IPR036388">
    <property type="entry name" value="WH-like_DNA-bd_sf"/>
</dbReference>
<dbReference type="Proteomes" id="UP000064967">
    <property type="component" value="Chromosome"/>
</dbReference>
<evidence type="ECO:0000256" key="3">
    <source>
        <dbReference type="ARBA" id="ARBA00023125"/>
    </source>
</evidence>
<dbReference type="Gene3D" id="3.40.190.10">
    <property type="entry name" value="Periplasmic binding protein-like II"/>
    <property type="match status" value="2"/>
</dbReference>
<dbReference type="GO" id="GO:0003677">
    <property type="term" value="F:DNA binding"/>
    <property type="evidence" value="ECO:0007669"/>
    <property type="project" value="UniProtKB-KW"/>
</dbReference>
<keyword evidence="2" id="KW-0805">Transcription regulation</keyword>
<dbReference type="FunFam" id="1.10.10.10:FF:000001">
    <property type="entry name" value="LysR family transcriptional regulator"/>
    <property type="match status" value="1"/>
</dbReference>
<dbReference type="Pfam" id="PF03466">
    <property type="entry name" value="LysR_substrate"/>
    <property type="match status" value="1"/>
</dbReference>
<dbReference type="PRINTS" id="PR00039">
    <property type="entry name" value="HTHLYSR"/>
</dbReference>
<feature type="domain" description="HTH lysR-type" evidence="6">
    <location>
        <begin position="23"/>
        <end position="80"/>
    </location>
</feature>
<dbReference type="InterPro" id="IPR036390">
    <property type="entry name" value="WH_DNA-bd_sf"/>
</dbReference>
<dbReference type="PROSITE" id="PS50931">
    <property type="entry name" value="HTH_LYSR"/>
    <property type="match status" value="1"/>
</dbReference>
<dbReference type="Pfam" id="PF00126">
    <property type="entry name" value="HTH_1"/>
    <property type="match status" value="1"/>
</dbReference>
<feature type="compositionally biased region" description="Basic residues" evidence="5">
    <location>
        <begin position="312"/>
        <end position="329"/>
    </location>
</feature>
<keyword evidence="3" id="KW-0238">DNA-binding</keyword>
<accession>A0A0K1PXU7</accession>
<evidence type="ECO:0000256" key="1">
    <source>
        <dbReference type="ARBA" id="ARBA00009437"/>
    </source>
</evidence>